<feature type="transmembrane region" description="Helical" evidence="10">
    <location>
        <begin position="271"/>
        <end position="292"/>
    </location>
</feature>
<feature type="transmembrane region" description="Helical" evidence="10">
    <location>
        <begin position="605"/>
        <end position="624"/>
    </location>
</feature>
<dbReference type="KEGG" id="dpr:Despr_2100"/>
<dbReference type="AlphaFoldDB" id="A0A7U3YN13"/>
<dbReference type="NCBIfam" id="NF009288">
    <property type="entry name" value="PRK12648.1"/>
    <property type="match status" value="1"/>
</dbReference>
<feature type="transmembrane region" description="Helical" evidence="10">
    <location>
        <begin position="822"/>
        <end position="843"/>
    </location>
</feature>
<dbReference type="Pfam" id="PF00662">
    <property type="entry name" value="Proton_antipo_N"/>
    <property type="match status" value="1"/>
</dbReference>
<keyword evidence="2" id="KW-0813">Transport</keyword>
<feature type="transmembrane region" description="Helical" evidence="10">
    <location>
        <begin position="160"/>
        <end position="186"/>
    </location>
</feature>
<feature type="transmembrane region" description="Helical" evidence="10">
    <location>
        <begin position="206"/>
        <end position="231"/>
    </location>
</feature>
<dbReference type="InterPro" id="IPR001516">
    <property type="entry name" value="Proton_antipo_N"/>
</dbReference>
<dbReference type="Proteomes" id="UP000006365">
    <property type="component" value="Chromosome"/>
</dbReference>
<name>A0A7U3YN13_DESPD</name>
<feature type="transmembrane region" description="Helical" evidence="10">
    <location>
        <begin position="689"/>
        <end position="711"/>
    </location>
</feature>
<keyword evidence="17" id="KW-1185">Reference proteome</keyword>
<keyword evidence="7" id="KW-0406">Ion transport</keyword>
<protein>
    <submittedName>
        <fullName evidence="16">Multisubunit potassium/proton antiporter, PhaA subunit multisubunit potassium/proton antiporter, PhaB subunit</fullName>
    </submittedName>
</protein>
<evidence type="ECO:0000256" key="1">
    <source>
        <dbReference type="ARBA" id="ARBA00004651"/>
    </source>
</evidence>
<evidence type="ECO:0000256" key="5">
    <source>
        <dbReference type="ARBA" id="ARBA00022692"/>
    </source>
</evidence>
<evidence type="ECO:0000256" key="9">
    <source>
        <dbReference type="RuleBase" id="RU000320"/>
    </source>
</evidence>
<feature type="transmembrane region" description="Helical" evidence="10">
    <location>
        <begin position="655"/>
        <end position="677"/>
    </location>
</feature>
<feature type="transmembrane region" description="Helical" evidence="10">
    <location>
        <begin position="369"/>
        <end position="390"/>
    </location>
</feature>
<evidence type="ECO:0000256" key="3">
    <source>
        <dbReference type="ARBA" id="ARBA00022449"/>
    </source>
</evidence>
<evidence type="ECO:0000256" key="6">
    <source>
        <dbReference type="ARBA" id="ARBA00022989"/>
    </source>
</evidence>
<evidence type="ECO:0000256" key="7">
    <source>
        <dbReference type="ARBA" id="ARBA00023065"/>
    </source>
</evidence>
<dbReference type="Pfam" id="PF20501">
    <property type="entry name" value="MbhE"/>
    <property type="match status" value="1"/>
</dbReference>
<evidence type="ECO:0000256" key="8">
    <source>
        <dbReference type="ARBA" id="ARBA00023136"/>
    </source>
</evidence>
<dbReference type="GO" id="GO:0015297">
    <property type="term" value="F:antiporter activity"/>
    <property type="evidence" value="ECO:0007669"/>
    <property type="project" value="UniProtKB-KW"/>
</dbReference>
<dbReference type="PANTHER" id="PTHR43373">
    <property type="entry name" value="NA(+)/H(+) ANTIPORTER SUBUNIT"/>
    <property type="match status" value="1"/>
</dbReference>
<organism evidence="16 17">
    <name type="scientific">Desulfobulbus propionicus (strain ATCC 33891 / DSM 2032 / VKM B-1956 / 1pr3)</name>
    <dbReference type="NCBI Taxonomy" id="577650"/>
    <lineage>
        <taxon>Bacteria</taxon>
        <taxon>Pseudomonadati</taxon>
        <taxon>Thermodesulfobacteriota</taxon>
        <taxon>Desulfobulbia</taxon>
        <taxon>Desulfobulbales</taxon>
        <taxon>Desulfobulbaceae</taxon>
        <taxon>Desulfobulbus</taxon>
    </lineage>
</organism>
<feature type="domain" description="Na+/H+ antiporter MnhB subunit-related protein" evidence="13">
    <location>
        <begin position="791"/>
        <end position="914"/>
    </location>
</feature>
<feature type="domain" description="NADH-Ubiquinone oxidoreductase (complex I) chain 5 N-terminal" evidence="12">
    <location>
        <begin position="68"/>
        <end position="111"/>
    </location>
</feature>
<feature type="transmembrane region" description="Helical" evidence="10">
    <location>
        <begin position="855"/>
        <end position="875"/>
    </location>
</feature>
<feature type="domain" description="MrpA C-terminal/MbhD" evidence="14">
    <location>
        <begin position="613"/>
        <end position="678"/>
    </location>
</feature>
<dbReference type="RefSeq" id="WP_015724787.1">
    <property type="nucleotide sequence ID" value="NC_014972.1"/>
</dbReference>
<feature type="transmembrane region" description="Helical" evidence="10">
    <location>
        <begin position="30"/>
        <end position="57"/>
    </location>
</feature>
<dbReference type="Pfam" id="PF04039">
    <property type="entry name" value="MnhB"/>
    <property type="match status" value="1"/>
</dbReference>
<feature type="transmembrane region" description="Helical" evidence="10">
    <location>
        <begin position="631"/>
        <end position="649"/>
    </location>
</feature>
<dbReference type="InterPro" id="IPR001750">
    <property type="entry name" value="ND/Mrp_TM"/>
</dbReference>
<feature type="transmembrane region" description="Helical" evidence="10">
    <location>
        <begin position="459"/>
        <end position="484"/>
    </location>
</feature>
<feature type="transmembrane region" description="Helical" evidence="10">
    <location>
        <begin position="895"/>
        <end position="917"/>
    </location>
</feature>
<keyword evidence="3" id="KW-0050">Antiport</keyword>
<keyword evidence="4" id="KW-1003">Cell membrane</keyword>
<comment type="subcellular location">
    <subcellularLocation>
        <location evidence="1">Cell membrane</location>
        <topology evidence="1">Multi-pass membrane protein</topology>
    </subcellularLocation>
    <subcellularLocation>
        <location evidence="9">Membrane</location>
        <topology evidence="9">Multi-pass membrane protein</topology>
    </subcellularLocation>
</comment>
<accession>A0A7U3YN13</accession>
<evidence type="ECO:0000313" key="16">
    <source>
        <dbReference type="EMBL" id="ADW18248.1"/>
    </source>
</evidence>
<dbReference type="InterPro" id="IPR050616">
    <property type="entry name" value="CPA3_Na-H_Antiporter_A"/>
</dbReference>
<evidence type="ECO:0000259" key="14">
    <source>
        <dbReference type="Pfam" id="PF13244"/>
    </source>
</evidence>
<dbReference type="GO" id="GO:0005886">
    <property type="term" value="C:plasma membrane"/>
    <property type="evidence" value="ECO:0007669"/>
    <property type="project" value="UniProtKB-SubCell"/>
</dbReference>
<dbReference type="Pfam" id="PF13244">
    <property type="entry name" value="MbhD"/>
    <property type="match status" value="1"/>
</dbReference>
<dbReference type="InterPro" id="IPR025383">
    <property type="entry name" value="MrpA_C/MbhD"/>
</dbReference>
<feature type="transmembrane region" description="Helical" evidence="10">
    <location>
        <begin position="323"/>
        <end position="348"/>
    </location>
</feature>
<dbReference type="Pfam" id="PF00361">
    <property type="entry name" value="Proton_antipo_M"/>
    <property type="match status" value="1"/>
</dbReference>
<dbReference type="PANTHER" id="PTHR43373:SF1">
    <property type="entry name" value="NA(+)_H(+) ANTIPORTER SUBUNIT A"/>
    <property type="match status" value="1"/>
</dbReference>
<keyword evidence="6 10" id="KW-1133">Transmembrane helix</keyword>
<gene>
    <name evidence="16" type="ordered locus">Despr_2100</name>
</gene>
<feature type="transmembrane region" description="Helical" evidence="10">
    <location>
        <begin position="410"/>
        <end position="431"/>
    </location>
</feature>
<proteinExistence type="predicted"/>
<evidence type="ECO:0000256" key="4">
    <source>
        <dbReference type="ARBA" id="ARBA00022475"/>
    </source>
</evidence>
<evidence type="ECO:0000313" key="17">
    <source>
        <dbReference type="Proteomes" id="UP000006365"/>
    </source>
</evidence>
<feature type="transmembrane region" description="Helical" evidence="10">
    <location>
        <begin position="789"/>
        <end position="810"/>
    </location>
</feature>
<feature type="transmembrane region" description="Helical" evidence="10">
    <location>
        <begin position="78"/>
        <end position="101"/>
    </location>
</feature>
<evidence type="ECO:0000259" key="13">
    <source>
        <dbReference type="Pfam" id="PF04039"/>
    </source>
</evidence>
<dbReference type="PRINTS" id="PR01434">
    <property type="entry name" value="NADHDHGNASE5"/>
</dbReference>
<dbReference type="GO" id="GO:0006811">
    <property type="term" value="P:monoatomic ion transport"/>
    <property type="evidence" value="ECO:0007669"/>
    <property type="project" value="UniProtKB-KW"/>
</dbReference>
<reference evidence="16 17" key="1">
    <citation type="journal article" date="2011" name="Stand. Genomic Sci.">
        <title>Complete genome sequence of Desulfobulbus propionicus type strain (1pr3).</title>
        <authorList>
            <person name="Pagani I."/>
            <person name="Lapidus A."/>
            <person name="Nolan M."/>
            <person name="Lucas S."/>
            <person name="Hammon N."/>
            <person name="Deshpande S."/>
            <person name="Cheng J.F."/>
            <person name="Chertkov O."/>
            <person name="Davenport K."/>
            <person name="Tapia R."/>
            <person name="Han C."/>
            <person name="Goodwin L."/>
            <person name="Pitluck S."/>
            <person name="Liolios K."/>
            <person name="Mavromatis K."/>
            <person name="Ivanova N."/>
            <person name="Mikhailova N."/>
            <person name="Pati A."/>
            <person name="Chen A."/>
            <person name="Palaniappan K."/>
            <person name="Land M."/>
            <person name="Hauser L."/>
            <person name="Chang Y.J."/>
            <person name="Jeffries C.D."/>
            <person name="Detter J.C."/>
            <person name="Brambilla E."/>
            <person name="Kannan K.P."/>
            <person name="Djao O.D."/>
            <person name="Rohde M."/>
            <person name="Pukall R."/>
            <person name="Spring S."/>
            <person name="Goker M."/>
            <person name="Sikorski J."/>
            <person name="Woyke T."/>
            <person name="Bristow J."/>
            <person name="Eisen J.A."/>
            <person name="Markowitz V."/>
            <person name="Hugenholtz P."/>
            <person name="Kyrpides N.C."/>
            <person name="Klenk H.P."/>
        </authorList>
    </citation>
    <scope>NUCLEOTIDE SEQUENCE [LARGE SCALE GENOMIC DNA]</scope>
    <source>
        <strain evidence="17">ATCC 33891 / DSM 2032 / 1pr3</strain>
    </source>
</reference>
<feature type="domain" description="MrpA C-terminal/MbhE" evidence="15">
    <location>
        <begin position="688"/>
        <end position="767"/>
    </location>
</feature>
<feature type="transmembrane region" description="Helical" evidence="10">
    <location>
        <begin position="717"/>
        <end position="740"/>
    </location>
</feature>
<evidence type="ECO:0000259" key="12">
    <source>
        <dbReference type="Pfam" id="PF00662"/>
    </source>
</evidence>
<dbReference type="InterPro" id="IPR007182">
    <property type="entry name" value="MnhB"/>
</dbReference>
<dbReference type="InterPro" id="IPR046806">
    <property type="entry name" value="MrpA_C/MbhE"/>
</dbReference>
<feature type="transmembrane region" description="Helical" evidence="10">
    <location>
        <begin position="243"/>
        <end position="265"/>
    </location>
</feature>
<feature type="domain" description="NADH:quinone oxidoreductase/Mrp antiporter transmembrane" evidence="11">
    <location>
        <begin position="127"/>
        <end position="401"/>
    </location>
</feature>
<evidence type="ECO:0000259" key="15">
    <source>
        <dbReference type="Pfam" id="PF20501"/>
    </source>
</evidence>
<keyword evidence="8 10" id="KW-0472">Membrane</keyword>
<feature type="transmembrane region" description="Helical" evidence="10">
    <location>
        <begin position="504"/>
        <end position="524"/>
    </location>
</feature>
<evidence type="ECO:0000259" key="11">
    <source>
        <dbReference type="Pfam" id="PF00361"/>
    </source>
</evidence>
<sequence length="935" mass="99740">MLLYALVLLPLIGSPLPALTARLAGRTAPVLTAAAISAVALLLALPPLAAAFAGAPMEAYHSWLPQAGLDLGLRMDGLGALFVLLILGIGLLVLLYAHYYLTKEEAVGRFYSFFLVFMGAMVGVVLSDHLLQLLVFWELTSLSSFLLIGFNHQRREARDGAAMALTITGGGGLALLAGFLLLGQIAGTYRISALLDMGDLIRAHPLYTPALVLILLGAFTKSAQFPFHFWLPRAMAAPTPVSAYLHSATMVKAGVFLLARLFPVLAGTEPWFFIVGGIGLLTLLYGAYHALFQHDLKGLLAYSTISHLGLIVLLFGIDTPLAAVAGVFHIINHATFKASLFMAAGIIDHETGTRDMRFINGLWGYMPRTAALAMVAAAAMAGVPLLNGFLSKEMFFAETLHLSALGPARGLVPLAATLAGVFAVAYSARFIHDVFFNGEPKGLPIYPPHEPPRFMRLPVVILVGQCLLVGIVPGLTVAPFLALAAGDMLGTPLPDYSLAIWHGFTTPLAMSLAALIGGLTLYAARQRLFAFHRQRWPSVDALVLFQTALDRLAAMARRLTRLVANGSLQQAIALVLLATILAVYWPLANTPSSITGPVRFSSIDGLTLTGALLMMAAAMLAVYWHRHRFTVLVALSVVGLMVVLAFVRFSAPDLALTQLAVEVVTILLLILALFFLPRRGQSKSQPPRRVFHLLLALAMGTAAGLLTWGVLTRPFDSIAAFFLANSLPGGGGANVVNVILVDFRGFDTLGEITVLAVAALGIQALLDNLCLEAGMVEGIPDRWADERHILVLSLITRLLLPLALLVAIHFFLRGHNAPGGGFIAGLVSAVALILQSMASGIAWTRQQWRAGYRPLIAWGVLITAATGAGSWLFGHPFLTSAFGHVRLPLVGELELATAMLFDLGVALAVFGVVMLILETLGNLNQRCAETRKGGA</sequence>
<feature type="transmembrane region" description="Helical" evidence="10">
    <location>
        <begin position="562"/>
        <end position="585"/>
    </location>
</feature>
<keyword evidence="5 9" id="KW-0812">Transmembrane</keyword>
<evidence type="ECO:0000256" key="2">
    <source>
        <dbReference type="ARBA" id="ARBA00022448"/>
    </source>
</evidence>
<dbReference type="EMBL" id="CP002364">
    <property type="protein sequence ID" value="ADW18248.1"/>
    <property type="molecule type" value="Genomic_DNA"/>
</dbReference>
<feature type="transmembrane region" description="Helical" evidence="10">
    <location>
        <begin position="113"/>
        <end position="139"/>
    </location>
</feature>
<feature type="transmembrane region" description="Helical" evidence="10">
    <location>
        <begin position="299"/>
        <end position="317"/>
    </location>
</feature>
<evidence type="ECO:0000256" key="10">
    <source>
        <dbReference type="SAM" id="Phobius"/>
    </source>
</evidence>